<keyword evidence="9 20" id="KW-0378">Hydrolase</keyword>
<dbReference type="EMBL" id="AOSK01000120">
    <property type="protein sequence ID" value="EYD74160.1"/>
    <property type="molecule type" value="Genomic_DNA"/>
</dbReference>
<dbReference type="GO" id="GO:0008408">
    <property type="term" value="F:3'-5' exonuclease activity"/>
    <property type="evidence" value="ECO:0007669"/>
    <property type="project" value="TreeGrafter"/>
</dbReference>
<feature type="binding site" evidence="18">
    <location>
        <position position="7"/>
    </location>
    <ligand>
        <name>substrate</name>
    </ligand>
</feature>
<feature type="binding site" evidence="19">
    <location>
        <position position="155"/>
    </location>
    <ligand>
        <name>a divalent metal cation</name>
        <dbReference type="ChEBI" id="CHEBI:60240"/>
        <label>1</label>
        <note>catalytic</note>
    </ligand>
</feature>
<dbReference type="RefSeq" id="WP_037283675.1">
    <property type="nucleotide sequence ID" value="NZ_KK088626.1"/>
</dbReference>
<evidence type="ECO:0000256" key="2">
    <source>
        <dbReference type="ARBA" id="ARBA00012417"/>
    </source>
</evidence>
<keyword evidence="13 19" id="KW-0464">Manganese</keyword>
<keyword evidence="12 20" id="KW-0239">DNA-directed DNA polymerase</keyword>
<dbReference type="AlphaFoldDB" id="A0A017HIL2"/>
<dbReference type="SUPFAM" id="SSF53098">
    <property type="entry name" value="Ribonuclease H-like"/>
    <property type="match status" value="1"/>
</dbReference>
<keyword evidence="5 20" id="KW-0548">Nucleotidyltransferase</keyword>
<evidence type="ECO:0000256" key="17">
    <source>
        <dbReference type="PIRSR" id="PIRSR606309-1"/>
    </source>
</evidence>
<evidence type="ECO:0000256" key="5">
    <source>
        <dbReference type="ARBA" id="ARBA00022695"/>
    </source>
</evidence>
<feature type="binding site" evidence="18">
    <location>
        <position position="9"/>
    </location>
    <ligand>
        <name>substrate</name>
    </ligand>
</feature>
<protein>
    <recommendedName>
        <fullName evidence="3 20">DNA polymerase III subunit epsilon</fullName>
        <ecNumber evidence="2 20">2.7.7.7</ecNumber>
    </recommendedName>
</protein>
<sequence>MREIVLDTETTGFEPETGDRIVEIGAVELFNHLPTKRHFHVYVNPERPMPEAAFAVHGLGDDFLRDKPVFAEVARDFVEFIGDARLVIHNAAFDMKFLNHELGRIGYPPMPMDRAIDTVLMARRKFPGAPASLDALCRRFGIDNSARTLHGALLDSEILAEVYLELIGGRQPDFGLSAEPSTPARAERAEQVDGTWRPRPRPVPLPPRITEEEAAAHAGFVASLGDGALWNRT</sequence>
<evidence type="ECO:0000256" key="7">
    <source>
        <dbReference type="ARBA" id="ARBA00022722"/>
    </source>
</evidence>
<feature type="binding site" evidence="18">
    <location>
        <position position="57"/>
    </location>
    <ligand>
        <name>substrate</name>
    </ligand>
</feature>
<dbReference type="GO" id="GO:0003677">
    <property type="term" value="F:DNA binding"/>
    <property type="evidence" value="ECO:0007669"/>
    <property type="project" value="InterPro"/>
</dbReference>
<dbReference type="Proteomes" id="UP000019666">
    <property type="component" value="Unassembled WGS sequence"/>
</dbReference>
<evidence type="ECO:0000256" key="3">
    <source>
        <dbReference type="ARBA" id="ARBA00020352"/>
    </source>
</evidence>
<evidence type="ECO:0000256" key="20">
    <source>
        <dbReference type="RuleBase" id="RU364087"/>
    </source>
</evidence>
<dbReference type="CDD" id="cd06131">
    <property type="entry name" value="DNA_pol_III_epsilon_Ecoli_like"/>
    <property type="match status" value="1"/>
</dbReference>
<proteinExistence type="predicted"/>
<dbReference type="FunFam" id="3.30.420.10:FF:000012">
    <property type="entry name" value="DNA polymerase III subunit epsilon"/>
    <property type="match status" value="1"/>
</dbReference>
<dbReference type="OrthoDB" id="9804290at2"/>
<feature type="region of interest" description="Disordered" evidence="21">
    <location>
        <begin position="175"/>
        <end position="207"/>
    </location>
</feature>
<dbReference type="InterPro" id="IPR036397">
    <property type="entry name" value="RNaseH_sf"/>
</dbReference>
<dbReference type="PANTHER" id="PTHR30231:SF41">
    <property type="entry name" value="DNA POLYMERASE III SUBUNIT EPSILON"/>
    <property type="match status" value="1"/>
</dbReference>
<feature type="active site" description="Proton acceptor" evidence="17">
    <location>
        <position position="150"/>
    </location>
</feature>
<comment type="subunit">
    <text evidence="15 20">DNA polymerase III contains a core (composed of alpha, epsilon and theta chains) that associates with a tau subunit. This core dimerizes to form the POLIII' complex. PolIII' associates with the gamma complex (composed of gamma, delta, delta', psi and chi chains) and with the beta chain to form the complete DNA polymerase III complex.</text>
</comment>
<evidence type="ECO:0000256" key="10">
    <source>
        <dbReference type="ARBA" id="ARBA00022839"/>
    </source>
</evidence>
<evidence type="ECO:0000256" key="11">
    <source>
        <dbReference type="ARBA" id="ARBA00022842"/>
    </source>
</evidence>
<evidence type="ECO:0000256" key="1">
    <source>
        <dbReference type="ARBA" id="ARBA00001936"/>
    </source>
</evidence>
<reference evidence="23 24" key="1">
    <citation type="submission" date="2013-02" db="EMBL/GenBank/DDBJ databases">
        <authorList>
            <person name="Fiebig A."/>
            <person name="Goeker M."/>
            <person name="Klenk H.-P.P."/>
        </authorList>
    </citation>
    <scope>NUCLEOTIDE SEQUENCE [LARGE SCALE GENOMIC DNA]</scope>
    <source>
        <strain evidence="23 24">DSM 19309</strain>
    </source>
</reference>
<evidence type="ECO:0000256" key="21">
    <source>
        <dbReference type="SAM" id="MobiDB-lite"/>
    </source>
</evidence>
<keyword evidence="8 19" id="KW-0479">Metal-binding</keyword>
<dbReference type="InterPro" id="IPR006309">
    <property type="entry name" value="DnaQ_proteo"/>
</dbReference>
<dbReference type="GO" id="GO:0005829">
    <property type="term" value="C:cytosol"/>
    <property type="evidence" value="ECO:0007669"/>
    <property type="project" value="TreeGrafter"/>
</dbReference>
<dbReference type="InterPro" id="IPR013520">
    <property type="entry name" value="Ribonucl_H"/>
</dbReference>
<dbReference type="NCBIfam" id="TIGR01406">
    <property type="entry name" value="dnaQ_proteo"/>
    <property type="match status" value="1"/>
</dbReference>
<evidence type="ECO:0000256" key="19">
    <source>
        <dbReference type="PIRSR" id="PIRSR606309-3"/>
    </source>
</evidence>
<dbReference type="GO" id="GO:0045004">
    <property type="term" value="P:DNA replication proofreading"/>
    <property type="evidence" value="ECO:0007669"/>
    <property type="project" value="TreeGrafter"/>
</dbReference>
<feature type="domain" description="Exonuclease" evidence="22">
    <location>
        <begin position="2"/>
        <end position="172"/>
    </location>
</feature>
<dbReference type="NCBIfam" id="TIGR00573">
    <property type="entry name" value="dnaq"/>
    <property type="match status" value="1"/>
</dbReference>
<evidence type="ECO:0000256" key="8">
    <source>
        <dbReference type="ARBA" id="ARBA00022723"/>
    </source>
</evidence>
<organism evidence="23 24">
    <name type="scientific">Rubellimicrobium mesophilum DSM 19309</name>
    <dbReference type="NCBI Taxonomy" id="442562"/>
    <lineage>
        <taxon>Bacteria</taxon>
        <taxon>Pseudomonadati</taxon>
        <taxon>Pseudomonadota</taxon>
        <taxon>Alphaproteobacteria</taxon>
        <taxon>Rhodobacterales</taxon>
        <taxon>Roseobacteraceae</taxon>
        <taxon>Rubellimicrobium</taxon>
    </lineage>
</organism>
<dbReference type="STRING" id="442562.Rumeso_04217"/>
<evidence type="ECO:0000256" key="12">
    <source>
        <dbReference type="ARBA" id="ARBA00022932"/>
    </source>
</evidence>
<accession>A0A017HIL2</accession>
<dbReference type="GO" id="GO:0046872">
    <property type="term" value="F:metal ion binding"/>
    <property type="evidence" value="ECO:0007669"/>
    <property type="project" value="UniProtKB-KW"/>
</dbReference>
<dbReference type="PATRIC" id="fig|442562.3.peg.4152"/>
<evidence type="ECO:0000256" key="16">
    <source>
        <dbReference type="ARBA" id="ARBA00049244"/>
    </source>
</evidence>
<comment type="cofactor">
    <cofactor evidence="1 20">
        <name>Mn(2+)</name>
        <dbReference type="ChEBI" id="CHEBI:29035"/>
    </cofactor>
</comment>
<evidence type="ECO:0000259" key="22">
    <source>
        <dbReference type="SMART" id="SM00479"/>
    </source>
</evidence>
<evidence type="ECO:0000256" key="6">
    <source>
        <dbReference type="ARBA" id="ARBA00022705"/>
    </source>
</evidence>
<dbReference type="InterPro" id="IPR006054">
    <property type="entry name" value="DnaQ"/>
</dbReference>
<dbReference type="Gene3D" id="3.30.420.10">
    <property type="entry name" value="Ribonuclease H-like superfamily/Ribonuclease H"/>
    <property type="match status" value="1"/>
</dbReference>
<evidence type="ECO:0000313" key="23">
    <source>
        <dbReference type="EMBL" id="EYD74160.1"/>
    </source>
</evidence>
<comment type="function">
    <text evidence="14 20">DNA polymerase III is a complex, multichain enzyme responsible for most of the replicative synthesis in bacteria. The epsilon subunit contain the editing function and is a proofreading 3'-5' exonuclease.</text>
</comment>
<feature type="binding site" evidence="19">
    <location>
        <position position="7"/>
    </location>
    <ligand>
        <name>a divalent metal cation</name>
        <dbReference type="ChEBI" id="CHEBI:60240"/>
        <label>1</label>
        <note>catalytic</note>
    </ligand>
</feature>
<name>A0A017HIL2_9RHOB</name>
<gene>
    <name evidence="20" type="primary">dnaQ</name>
    <name evidence="23" type="ORF">Rumeso_04217</name>
</gene>
<evidence type="ECO:0000256" key="14">
    <source>
        <dbReference type="ARBA" id="ARBA00025483"/>
    </source>
</evidence>
<evidence type="ECO:0000313" key="24">
    <source>
        <dbReference type="Proteomes" id="UP000019666"/>
    </source>
</evidence>
<dbReference type="SMART" id="SM00479">
    <property type="entry name" value="EXOIII"/>
    <property type="match status" value="1"/>
</dbReference>
<dbReference type="EC" id="2.7.7.7" evidence="2 20"/>
<comment type="catalytic activity">
    <reaction evidence="16 20">
        <text>DNA(n) + a 2'-deoxyribonucleoside 5'-triphosphate = DNA(n+1) + diphosphate</text>
        <dbReference type="Rhea" id="RHEA:22508"/>
        <dbReference type="Rhea" id="RHEA-COMP:17339"/>
        <dbReference type="Rhea" id="RHEA-COMP:17340"/>
        <dbReference type="ChEBI" id="CHEBI:33019"/>
        <dbReference type="ChEBI" id="CHEBI:61560"/>
        <dbReference type="ChEBI" id="CHEBI:173112"/>
        <dbReference type="EC" id="2.7.7.7"/>
    </reaction>
</comment>
<evidence type="ECO:0000256" key="13">
    <source>
        <dbReference type="ARBA" id="ARBA00023211"/>
    </source>
</evidence>
<dbReference type="HOGENOM" id="CLU_047806_2_1_5"/>
<feature type="binding site" evidence="19">
    <location>
        <position position="9"/>
    </location>
    <ligand>
        <name>a divalent metal cation</name>
        <dbReference type="ChEBI" id="CHEBI:60240"/>
        <label>1</label>
        <note>catalytic</note>
    </ligand>
</feature>
<evidence type="ECO:0000256" key="4">
    <source>
        <dbReference type="ARBA" id="ARBA00022679"/>
    </source>
</evidence>
<keyword evidence="4 20" id="KW-0808">Transferase</keyword>
<evidence type="ECO:0000256" key="18">
    <source>
        <dbReference type="PIRSR" id="PIRSR606309-2"/>
    </source>
</evidence>
<dbReference type="InterPro" id="IPR012337">
    <property type="entry name" value="RNaseH-like_sf"/>
</dbReference>
<keyword evidence="10 20" id="KW-0269">Exonuclease</keyword>
<dbReference type="PANTHER" id="PTHR30231">
    <property type="entry name" value="DNA POLYMERASE III SUBUNIT EPSILON"/>
    <property type="match status" value="1"/>
</dbReference>
<comment type="caution">
    <text evidence="23">The sequence shown here is derived from an EMBL/GenBank/DDBJ whole genome shotgun (WGS) entry which is preliminary data.</text>
</comment>
<dbReference type="NCBIfam" id="NF004316">
    <property type="entry name" value="PRK05711.1"/>
    <property type="match status" value="1"/>
</dbReference>
<evidence type="ECO:0000256" key="15">
    <source>
        <dbReference type="ARBA" id="ARBA00026073"/>
    </source>
</evidence>
<comment type="cofactor">
    <cofactor evidence="19">
        <name>Mg(2+)</name>
        <dbReference type="ChEBI" id="CHEBI:18420"/>
    </cofactor>
    <cofactor evidence="19">
        <name>Mn(2+)</name>
        <dbReference type="ChEBI" id="CHEBI:29035"/>
    </cofactor>
    <text evidence="19">Binds 2 divalent metal cations. Magnesium or manganese.</text>
</comment>
<keyword evidence="7 20" id="KW-0540">Nuclease</keyword>
<keyword evidence="6 20" id="KW-0235">DNA replication</keyword>
<feature type="binding site" evidence="18">
    <location>
        <position position="155"/>
    </location>
    <ligand>
        <name>substrate</name>
    </ligand>
</feature>
<keyword evidence="11 19" id="KW-0460">Magnesium</keyword>
<keyword evidence="24" id="KW-1185">Reference proteome</keyword>
<dbReference type="Pfam" id="PF00929">
    <property type="entry name" value="RNase_T"/>
    <property type="match status" value="1"/>
</dbReference>
<evidence type="ECO:0000256" key="9">
    <source>
        <dbReference type="ARBA" id="ARBA00022801"/>
    </source>
</evidence>
<dbReference type="GO" id="GO:0003887">
    <property type="term" value="F:DNA-directed DNA polymerase activity"/>
    <property type="evidence" value="ECO:0007669"/>
    <property type="project" value="UniProtKB-KW"/>
</dbReference>